<dbReference type="KEGG" id="phm:PSMK_18700"/>
<dbReference type="InterPro" id="IPR002509">
    <property type="entry name" value="NODB_dom"/>
</dbReference>
<keyword evidence="3" id="KW-1185">Reference proteome</keyword>
<gene>
    <name evidence="2" type="ordered locus">PSMK_18700</name>
</gene>
<dbReference type="PATRIC" id="fig|1142394.8.peg.1927"/>
<dbReference type="InterPro" id="IPR050248">
    <property type="entry name" value="Polysacc_deacetylase_ArnD"/>
</dbReference>
<dbReference type="Gene3D" id="3.20.20.370">
    <property type="entry name" value="Glycoside hydrolase/deacetylase"/>
    <property type="match status" value="1"/>
</dbReference>
<dbReference type="eggNOG" id="COG0726">
    <property type="taxonomic scope" value="Bacteria"/>
</dbReference>
<evidence type="ECO:0000313" key="2">
    <source>
        <dbReference type="EMBL" id="BAM04029.1"/>
    </source>
</evidence>
<organism evidence="2 3">
    <name type="scientific">Phycisphaera mikurensis (strain NBRC 102666 / KCTC 22515 / FYK2301M01)</name>
    <dbReference type="NCBI Taxonomy" id="1142394"/>
    <lineage>
        <taxon>Bacteria</taxon>
        <taxon>Pseudomonadati</taxon>
        <taxon>Planctomycetota</taxon>
        <taxon>Phycisphaerae</taxon>
        <taxon>Phycisphaerales</taxon>
        <taxon>Phycisphaeraceae</taxon>
        <taxon>Phycisphaera</taxon>
    </lineage>
</organism>
<dbReference type="CDD" id="cd10940">
    <property type="entry name" value="CE4_PuuE_HpPgdA_like_1"/>
    <property type="match status" value="1"/>
</dbReference>
<dbReference type="Proteomes" id="UP000007881">
    <property type="component" value="Chromosome"/>
</dbReference>
<dbReference type="PANTHER" id="PTHR10587">
    <property type="entry name" value="GLYCOSYL TRANSFERASE-RELATED"/>
    <property type="match status" value="1"/>
</dbReference>
<dbReference type="GO" id="GO:0005975">
    <property type="term" value="P:carbohydrate metabolic process"/>
    <property type="evidence" value="ECO:0007669"/>
    <property type="project" value="InterPro"/>
</dbReference>
<dbReference type="PROSITE" id="PS51677">
    <property type="entry name" value="NODB"/>
    <property type="match status" value="1"/>
</dbReference>
<dbReference type="SUPFAM" id="SSF88713">
    <property type="entry name" value="Glycoside hydrolase/deacetylase"/>
    <property type="match status" value="1"/>
</dbReference>
<evidence type="ECO:0000313" key="3">
    <source>
        <dbReference type="Proteomes" id="UP000007881"/>
    </source>
</evidence>
<feature type="domain" description="NodB homology" evidence="1">
    <location>
        <begin position="24"/>
        <end position="151"/>
    </location>
</feature>
<protein>
    <submittedName>
        <fullName evidence="2">Putative hydrolase</fullName>
    </submittedName>
</protein>
<accession>I0IFJ1</accession>
<dbReference type="RefSeq" id="WP_014437247.1">
    <property type="nucleotide sequence ID" value="NC_017080.1"/>
</dbReference>
<dbReference type="HOGENOM" id="CLU_076882_0_0_0"/>
<evidence type="ECO:0000259" key="1">
    <source>
        <dbReference type="PROSITE" id="PS51677"/>
    </source>
</evidence>
<dbReference type="InterPro" id="IPR011330">
    <property type="entry name" value="Glyco_hydro/deAcase_b/a-brl"/>
</dbReference>
<dbReference type="EMBL" id="AP012338">
    <property type="protein sequence ID" value="BAM04029.1"/>
    <property type="molecule type" value="Genomic_DNA"/>
</dbReference>
<name>I0IFJ1_PHYMF</name>
<reference evidence="2 3" key="1">
    <citation type="submission" date="2012-02" db="EMBL/GenBank/DDBJ databases">
        <title>Complete genome sequence of Phycisphaera mikurensis NBRC 102666.</title>
        <authorList>
            <person name="Ankai A."/>
            <person name="Hosoyama A."/>
            <person name="Terui Y."/>
            <person name="Sekine M."/>
            <person name="Fukai R."/>
            <person name="Kato Y."/>
            <person name="Nakamura S."/>
            <person name="Yamada-Narita S."/>
            <person name="Kawakoshi A."/>
            <person name="Fukunaga Y."/>
            <person name="Yamazaki S."/>
            <person name="Fujita N."/>
        </authorList>
    </citation>
    <scope>NUCLEOTIDE SEQUENCE [LARGE SCALE GENOMIC DNA]</scope>
    <source>
        <strain evidence="3">NBRC 102666 / KCTC 22515 / FYK2301M01</strain>
    </source>
</reference>
<dbReference type="STRING" id="1142394.PSMK_18700"/>
<dbReference type="GO" id="GO:0016810">
    <property type="term" value="F:hydrolase activity, acting on carbon-nitrogen (but not peptide) bonds"/>
    <property type="evidence" value="ECO:0007669"/>
    <property type="project" value="InterPro"/>
</dbReference>
<dbReference type="AlphaFoldDB" id="I0IFJ1"/>
<sequence length="327" mass="36644">MPKPHASVSLDLDNLWSYQKTHGDAGWERFDTYLDAVCDACLPLLAELGWKITFFVVGRDAADPRNRAAMRRLVDAGHEVGNHSYEHEPWLHRYAEDELHAELGRAEDAIEAACGQRTTLFRGPGYSCSNDLLGVLSDRGYRLDASTLPTWLGPVARWYYFRTAKLTAEQREERSRLFGTTRDARRPVKPYRWALPDGPGGPREPLPEIPVTVAPFARVPFHPSYALYLAGKSSAAAGLYWRGALAACRLGGVEPSVLLHPLDFLGIDDEPRLSFFPAMGMTGATKRDLLRRWFRSLDRAFTVLTMGEHARRLHEAGTLPLRSPDMG</sequence>
<keyword evidence="2" id="KW-0378">Hydrolase</keyword>
<dbReference type="OrthoDB" id="9763050at2"/>
<proteinExistence type="predicted"/>
<dbReference type="Pfam" id="PF01522">
    <property type="entry name" value="Polysacc_deac_1"/>
    <property type="match status" value="1"/>
</dbReference>